<evidence type="ECO:0000313" key="4">
    <source>
        <dbReference type="Proteomes" id="UP000744769"/>
    </source>
</evidence>
<name>A0A967EAM3_9MICO</name>
<evidence type="ECO:0000256" key="1">
    <source>
        <dbReference type="SAM" id="Phobius"/>
    </source>
</evidence>
<dbReference type="PANTHER" id="PTHR34351:SF1">
    <property type="entry name" value="SLR1927 PROTEIN"/>
    <property type="match status" value="1"/>
</dbReference>
<dbReference type="EMBL" id="JAAOIV010000006">
    <property type="protein sequence ID" value="NHN56044.1"/>
    <property type="molecule type" value="Genomic_DNA"/>
</dbReference>
<proteinExistence type="predicted"/>
<dbReference type="PANTHER" id="PTHR34351">
    <property type="entry name" value="SLR1927 PROTEIN-RELATED"/>
    <property type="match status" value="1"/>
</dbReference>
<sequence>MNRRRGRFTSRGLAFVSSGVTLTLGGILLGYRDITRVGVLLLVLAGIARWLAGRPLTGLAVQRRPEPDQLPLGARTSVELTITNEGRRRTGFVLAEDSVDYALGDRPRFVLPSIEPDGGRSVSYVLDGRRRGEHQLGPLHVRVRDPFGLTERDSEVPGTGSIIVLPRTYPLGSVAPPGTGDGSEGSTPAMVALHGDEDVSIRGYRDGDDLRRVHWKASAHRDELMVRQVDRPARRSCLLLLDPRADAHAGTGEHSSFEWAVSALASIGVRMSELGFRLELVTREGTVPLAAGEQLSGHAVLLHLARAETGTEGDLRRMLHTASERLSTGGVVIAVLGGGAPLPAEVPALRQTGAAGVGLVMDAATFGGLPNDHPEQARDSLAAAGWRTAVVPHDASIPAVWQHVARRSLVRVGAL</sequence>
<feature type="domain" description="DUF58" evidence="2">
    <location>
        <begin position="201"/>
        <end position="333"/>
    </location>
</feature>
<comment type="caution">
    <text evidence="3">The sequence shown here is derived from an EMBL/GenBank/DDBJ whole genome shotgun (WGS) entry which is preliminary data.</text>
</comment>
<protein>
    <submittedName>
        <fullName evidence="3">DUF58 domain-containing protein</fullName>
    </submittedName>
</protein>
<keyword evidence="4" id="KW-1185">Reference proteome</keyword>
<keyword evidence="1" id="KW-0812">Transmembrane</keyword>
<evidence type="ECO:0000313" key="3">
    <source>
        <dbReference type="EMBL" id="NHN56044.1"/>
    </source>
</evidence>
<organism evidence="3 4">
    <name type="scientific">Metallococcus carri</name>
    <dbReference type="NCBI Taxonomy" id="1656884"/>
    <lineage>
        <taxon>Bacteria</taxon>
        <taxon>Bacillati</taxon>
        <taxon>Actinomycetota</taxon>
        <taxon>Actinomycetes</taxon>
        <taxon>Micrococcales</taxon>
        <taxon>Dermacoccaceae</taxon>
        <taxon>Metallococcus</taxon>
    </lineage>
</organism>
<evidence type="ECO:0000259" key="2">
    <source>
        <dbReference type="Pfam" id="PF01882"/>
    </source>
</evidence>
<gene>
    <name evidence="3" type="ORF">G9U51_09675</name>
</gene>
<keyword evidence="1" id="KW-0472">Membrane</keyword>
<keyword evidence="1" id="KW-1133">Transmembrane helix</keyword>
<dbReference type="Proteomes" id="UP000744769">
    <property type="component" value="Unassembled WGS sequence"/>
</dbReference>
<dbReference type="InterPro" id="IPR002881">
    <property type="entry name" value="DUF58"/>
</dbReference>
<reference evidence="3" key="1">
    <citation type="submission" date="2020-03" db="EMBL/GenBank/DDBJ databases">
        <title>Draft sequencing of Calidifontibacter sp. DB0510.</title>
        <authorList>
            <person name="Kim D.-U."/>
        </authorList>
    </citation>
    <scope>NUCLEOTIDE SEQUENCE</scope>
    <source>
        <strain evidence="3">DB0510</strain>
    </source>
</reference>
<feature type="transmembrane region" description="Helical" evidence="1">
    <location>
        <begin position="12"/>
        <end position="31"/>
    </location>
</feature>
<dbReference type="RefSeq" id="WP_166196429.1">
    <property type="nucleotide sequence ID" value="NZ_JAAOIV010000006.1"/>
</dbReference>
<dbReference type="Pfam" id="PF01882">
    <property type="entry name" value="DUF58"/>
    <property type="match status" value="1"/>
</dbReference>
<accession>A0A967EAM3</accession>
<dbReference type="AlphaFoldDB" id="A0A967EAM3"/>